<proteinExistence type="predicted"/>
<keyword evidence="2" id="KW-1185">Reference proteome</keyword>
<dbReference type="AlphaFoldDB" id="A0A3S5C1B3"/>
<organism evidence="1 2">
    <name type="scientific">Protopolystoma xenopodis</name>
    <dbReference type="NCBI Taxonomy" id="117903"/>
    <lineage>
        <taxon>Eukaryota</taxon>
        <taxon>Metazoa</taxon>
        <taxon>Spiralia</taxon>
        <taxon>Lophotrochozoa</taxon>
        <taxon>Platyhelminthes</taxon>
        <taxon>Monogenea</taxon>
        <taxon>Polyopisthocotylea</taxon>
        <taxon>Polystomatidea</taxon>
        <taxon>Polystomatidae</taxon>
        <taxon>Protopolystoma</taxon>
    </lineage>
</organism>
<evidence type="ECO:0000313" key="2">
    <source>
        <dbReference type="Proteomes" id="UP000784294"/>
    </source>
</evidence>
<reference evidence="1" key="1">
    <citation type="submission" date="2018-11" db="EMBL/GenBank/DDBJ databases">
        <authorList>
            <consortium name="Pathogen Informatics"/>
        </authorList>
    </citation>
    <scope>NUCLEOTIDE SEQUENCE</scope>
</reference>
<dbReference type="EMBL" id="CAAALY010098335">
    <property type="protein sequence ID" value="VEL28866.1"/>
    <property type="molecule type" value="Genomic_DNA"/>
</dbReference>
<accession>A0A3S5C1B3</accession>
<dbReference type="Proteomes" id="UP000784294">
    <property type="component" value="Unassembled WGS sequence"/>
</dbReference>
<name>A0A3S5C1B3_9PLAT</name>
<comment type="caution">
    <text evidence="1">The sequence shown here is derived from an EMBL/GenBank/DDBJ whole genome shotgun (WGS) entry which is preliminary data.</text>
</comment>
<protein>
    <submittedName>
        <fullName evidence="1">Uncharacterized protein</fullName>
    </submittedName>
</protein>
<gene>
    <name evidence="1" type="ORF">PXEA_LOCUS22306</name>
</gene>
<evidence type="ECO:0000313" key="1">
    <source>
        <dbReference type="EMBL" id="VEL28866.1"/>
    </source>
</evidence>
<sequence length="77" mass="8699">MGKAIGILYTWPDRQRINAGSGQSFNWSNFYCITPKKLPDEPLLFSETSKTPSVGSSRAGLIRRNRADFKCTTDWLT</sequence>